<dbReference type="GO" id="GO:0009360">
    <property type="term" value="C:DNA polymerase III complex"/>
    <property type="evidence" value="ECO:0007669"/>
    <property type="project" value="InterPro"/>
</dbReference>
<keyword evidence="8 11" id="KW-0067">ATP-binding</keyword>
<evidence type="ECO:0000256" key="8">
    <source>
        <dbReference type="ARBA" id="ARBA00022840"/>
    </source>
</evidence>
<evidence type="ECO:0000256" key="9">
    <source>
        <dbReference type="ARBA" id="ARBA00022932"/>
    </source>
</evidence>
<dbReference type="InterPro" id="IPR045085">
    <property type="entry name" value="HLD_clamp_pol_III_gamma_tau"/>
</dbReference>
<dbReference type="CDD" id="cd18137">
    <property type="entry name" value="HLD_clamp_pol_III_gamma_tau"/>
    <property type="match status" value="1"/>
</dbReference>
<feature type="region of interest" description="Disordered" evidence="12">
    <location>
        <begin position="1"/>
        <end position="53"/>
    </location>
</feature>
<evidence type="ECO:0000256" key="5">
    <source>
        <dbReference type="ARBA" id="ARBA00022723"/>
    </source>
</evidence>
<dbReference type="OrthoDB" id="9810148at2"/>
<dbReference type="GO" id="GO:0003677">
    <property type="term" value="F:DNA binding"/>
    <property type="evidence" value="ECO:0007669"/>
    <property type="project" value="InterPro"/>
</dbReference>
<dbReference type="InterPro" id="IPR012763">
    <property type="entry name" value="DNA_pol_III_sug/sutau_N"/>
</dbReference>
<dbReference type="PRINTS" id="PR00300">
    <property type="entry name" value="CLPPROTEASEA"/>
</dbReference>
<dbReference type="PANTHER" id="PTHR11669">
    <property type="entry name" value="REPLICATION FACTOR C / DNA POLYMERASE III GAMMA-TAU SUBUNIT"/>
    <property type="match status" value="1"/>
</dbReference>
<dbReference type="Gene3D" id="3.40.50.300">
    <property type="entry name" value="P-loop containing nucleotide triphosphate hydrolases"/>
    <property type="match status" value="1"/>
</dbReference>
<dbReference type="NCBIfam" id="NF004046">
    <property type="entry name" value="PRK05563.1"/>
    <property type="match status" value="1"/>
</dbReference>
<organism evidence="14 15">
    <name type="scientific">Bradymonas sediminis</name>
    <dbReference type="NCBI Taxonomy" id="1548548"/>
    <lineage>
        <taxon>Bacteria</taxon>
        <taxon>Deltaproteobacteria</taxon>
        <taxon>Bradymonadales</taxon>
        <taxon>Bradymonadaceae</taxon>
        <taxon>Bradymonas</taxon>
    </lineage>
</organism>
<dbReference type="GO" id="GO:0005524">
    <property type="term" value="F:ATP binding"/>
    <property type="evidence" value="ECO:0007669"/>
    <property type="project" value="UniProtKB-KW"/>
</dbReference>
<evidence type="ECO:0000256" key="2">
    <source>
        <dbReference type="ARBA" id="ARBA00022679"/>
    </source>
</evidence>
<dbReference type="NCBIfam" id="TIGR02397">
    <property type="entry name" value="dnaX_nterm"/>
    <property type="match status" value="1"/>
</dbReference>
<reference evidence="14 15" key="1">
    <citation type="submission" date="2018-06" db="EMBL/GenBank/DDBJ databases">
        <title>Lujinxingia sediminis gen. nov. sp. nov., a new facultative anaerobic member of the class Deltaproteobacteria, and proposal of Lujinxingaceae fam. nov.</title>
        <authorList>
            <person name="Guo L.-Y."/>
            <person name="Li C.-M."/>
            <person name="Wang S."/>
            <person name="Du Z.-J."/>
        </authorList>
    </citation>
    <scope>NUCLEOTIDE SEQUENCE [LARGE SCALE GENOMIC DNA]</scope>
    <source>
        <strain evidence="14 15">FA350</strain>
    </source>
</reference>
<evidence type="ECO:0000256" key="7">
    <source>
        <dbReference type="ARBA" id="ARBA00022833"/>
    </source>
</evidence>
<feature type="compositionally biased region" description="Pro residues" evidence="12">
    <location>
        <begin position="498"/>
        <end position="520"/>
    </location>
</feature>
<evidence type="ECO:0000256" key="4">
    <source>
        <dbReference type="ARBA" id="ARBA00022705"/>
    </source>
</evidence>
<keyword evidence="2 11" id="KW-0808">Transferase</keyword>
<sequence>MDGVARGIGALRLAKNRAPRPLRPPAPRSLSPQPRRRGPRRGETPPNSHLPFALDAPHQVQGARLDFIELDFKTRSKMSYIVLARKWRPRYFEEVVGQEHVARTLINSIDQNRVAHAYLFCGTRGVGKTTTARILAKALNCKNGPTATPCYECSSCTEIHEGQSTDVFEIDGASNRGINEIRELREGVRYAPSRDRYKIYIIDEVHMLTNEAFNALLKTLEEPPSHAHFIFATTEPQKIPVTILSRCQRFDFKRIGQNDIVAHLQHLSNAENITAEKAALQLIARQANGGMRDALSLMDQVISFAGDSFDEAQVAQILGVANRKHLFELSEAVIARDAEAALAVLGEVDRYGYDLKQFSTELVTHFRDLVVTRVVKNPERVTSLTESELRQVAEQVDGQPVELLHRYFAVMADGAQEMIRSPYPRLIFEMTLVRLAQLEPLDSLTLLVDRLESLEGVLADDALIDITPAAAPAKKKRTPLTPDPAQASAAPAPAAPVATPPPQPAAPEPEAPAPPAPKPPEATVNDGGQPLPEPVEEVAPVAEVAPVEEAAPVAEVAPVEEAAPVAEVAPAEEAAPVVQISPTPAATQPIDPDAPQPTLEELLALPARERWRALVEHIRLSAAPVAATCEHAHLQRIENNELVISLAPSYLLFLKEEGRTEIVEAGLRELFGPDWTLSVVPSDSEEATLTETLTFAAERDAILAQRKVDLEEAMTQHPKVIEARELFEPDAERVAVELHE</sequence>
<evidence type="ECO:0000256" key="6">
    <source>
        <dbReference type="ARBA" id="ARBA00022741"/>
    </source>
</evidence>
<comment type="similarity">
    <text evidence="1 11">Belongs to the DnaX/STICHEL family.</text>
</comment>
<dbReference type="GO" id="GO:0006261">
    <property type="term" value="P:DNA-templated DNA replication"/>
    <property type="evidence" value="ECO:0007669"/>
    <property type="project" value="TreeGrafter"/>
</dbReference>
<keyword evidence="9 11" id="KW-0239">DNA-directed DNA polymerase</keyword>
<dbReference type="AlphaFoldDB" id="A0A2Z4FPV1"/>
<dbReference type="InterPro" id="IPR003593">
    <property type="entry name" value="AAA+_ATPase"/>
</dbReference>
<protein>
    <recommendedName>
        <fullName evidence="11">DNA polymerase III subunit gamma/tau</fullName>
        <ecNumber evidence="11">2.7.7.7</ecNumber>
    </recommendedName>
</protein>
<dbReference type="Proteomes" id="UP000249799">
    <property type="component" value="Chromosome"/>
</dbReference>
<dbReference type="InterPro" id="IPR008921">
    <property type="entry name" value="DNA_pol3_clamp-load_cplx_C"/>
</dbReference>
<accession>A0A2Z4FPV1</accession>
<keyword evidence="4 11" id="KW-0235">DNA replication</keyword>
<dbReference type="FunFam" id="3.40.50.300:FF:000014">
    <property type="entry name" value="DNA polymerase III subunit gamma/tau"/>
    <property type="match status" value="1"/>
</dbReference>
<dbReference type="SUPFAM" id="SSF48019">
    <property type="entry name" value="post-AAA+ oligomerization domain-like"/>
    <property type="match status" value="1"/>
</dbReference>
<dbReference type="Gene3D" id="1.20.272.10">
    <property type="match status" value="1"/>
</dbReference>
<feature type="region of interest" description="Disordered" evidence="12">
    <location>
        <begin position="472"/>
        <end position="534"/>
    </location>
</feature>
<keyword evidence="5" id="KW-0479">Metal-binding</keyword>
<feature type="compositionally biased region" description="Low complexity" evidence="12">
    <location>
        <begin position="479"/>
        <end position="497"/>
    </location>
</feature>
<dbReference type="Gene3D" id="1.10.8.60">
    <property type="match status" value="1"/>
</dbReference>
<evidence type="ECO:0000259" key="13">
    <source>
        <dbReference type="SMART" id="SM00382"/>
    </source>
</evidence>
<comment type="catalytic activity">
    <reaction evidence="10 11">
        <text>DNA(n) + a 2'-deoxyribonucleoside 5'-triphosphate = DNA(n+1) + diphosphate</text>
        <dbReference type="Rhea" id="RHEA:22508"/>
        <dbReference type="Rhea" id="RHEA-COMP:17339"/>
        <dbReference type="Rhea" id="RHEA-COMP:17340"/>
        <dbReference type="ChEBI" id="CHEBI:33019"/>
        <dbReference type="ChEBI" id="CHEBI:61560"/>
        <dbReference type="ChEBI" id="CHEBI:173112"/>
        <dbReference type="EC" id="2.7.7.7"/>
    </reaction>
</comment>
<dbReference type="SUPFAM" id="SSF52540">
    <property type="entry name" value="P-loop containing nucleoside triphosphate hydrolases"/>
    <property type="match status" value="1"/>
</dbReference>
<dbReference type="InterPro" id="IPR022754">
    <property type="entry name" value="DNA_pol_III_gamma-3"/>
</dbReference>
<dbReference type="KEGG" id="bsed:DN745_15510"/>
<dbReference type="CDD" id="cd00009">
    <property type="entry name" value="AAA"/>
    <property type="match status" value="1"/>
</dbReference>
<dbReference type="EC" id="2.7.7.7" evidence="11"/>
<evidence type="ECO:0000313" key="15">
    <source>
        <dbReference type="Proteomes" id="UP000249799"/>
    </source>
</evidence>
<gene>
    <name evidence="11" type="primary">dnaX</name>
    <name evidence="14" type="ORF">DN745_15510</name>
</gene>
<dbReference type="FunFam" id="1.10.8.60:FF:000013">
    <property type="entry name" value="DNA polymerase III subunit gamma/tau"/>
    <property type="match status" value="1"/>
</dbReference>
<keyword evidence="6 11" id="KW-0547">Nucleotide-binding</keyword>
<evidence type="ECO:0000256" key="3">
    <source>
        <dbReference type="ARBA" id="ARBA00022695"/>
    </source>
</evidence>
<evidence type="ECO:0000256" key="1">
    <source>
        <dbReference type="ARBA" id="ARBA00006360"/>
    </source>
</evidence>
<keyword evidence="15" id="KW-1185">Reference proteome</keyword>
<evidence type="ECO:0000256" key="12">
    <source>
        <dbReference type="SAM" id="MobiDB-lite"/>
    </source>
</evidence>
<keyword evidence="3 11" id="KW-0548">Nucleotidyltransferase</keyword>
<dbReference type="InterPro" id="IPR001270">
    <property type="entry name" value="ClpA/B"/>
</dbReference>
<name>A0A2Z4FPV1_9DELT</name>
<comment type="function">
    <text evidence="11">DNA polymerase III is a complex, multichain enzyme responsible for most of the replicative synthesis in bacteria. This DNA polymerase also exhibits 3' to 5' exonuclease activity.</text>
</comment>
<proteinExistence type="inferred from homology"/>
<comment type="subunit">
    <text evidence="11">DNA polymerase III contains a core (composed of alpha, epsilon and theta chains) that associates with a tau subunit. This core dimerizes to form the POLIII' complex. PolIII' associates with the gamma complex (composed of gamma, delta, delta', psi and chi chains) and with the beta chain to form the complete DNA polymerase III complex.</text>
</comment>
<keyword evidence="7" id="KW-0862">Zinc</keyword>
<dbReference type="GO" id="GO:0003887">
    <property type="term" value="F:DNA-directed DNA polymerase activity"/>
    <property type="evidence" value="ECO:0007669"/>
    <property type="project" value="UniProtKB-KW"/>
</dbReference>
<dbReference type="Pfam" id="PF13177">
    <property type="entry name" value="DNA_pol3_delta2"/>
    <property type="match status" value="1"/>
</dbReference>
<dbReference type="SMART" id="SM00382">
    <property type="entry name" value="AAA"/>
    <property type="match status" value="1"/>
</dbReference>
<dbReference type="GO" id="GO:0046872">
    <property type="term" value="F:metal ion binding"/>
    <property type="evidence" value="ECO:0007669"/>
    <property type="project" value="UniProtKB-KW"/>
</dbReference>
<dbReference type="EMBL" id="CP030032">
    <property type="protein sequence ID" value="AWV90654.1"/>
    <property type="molecule type" value="Genomic_DNA"/>
</dbReference>
<dbReference type="Pfam" id="PF12169">
    <property type="entry name" value="DNA_pol3_gamma3"/>
    <property type="match status" value="1"/>
</dbReference>
<dbReference type="PANTHER" id="PTHR11669:SF0">
    <property type="entry name" value="PROTEIN STICHEL-LIKE 2"/>
    <property type="match status" value="1"/>
</dbReference>
<dbReference type="Pfam" id="PF22608">
    <property type="entry name" value="DNAX_ATPase_lid"/>
    <property type="match status" value="1"/>
</dbReference>
<evidence type="ECO:0000256" key="11">
    <source>
        <dbReference type="RuleBase" id="RU364063"/>
    </source>
</evidence>
<feature type="domain" description="AAA+ ATPase" evidence="13">
    <location>
        <begin position="114"/>
        <end position="256"/>
    </location>
</feature>
<dbReference type="InterPro" id="IPR027417">
    <property type="entry name" value="P-loop_NTPase"/>
</dbReference>
<evidence type="ECO:0000256" key="10">
    <source>
        <dbReference type="ARBA" id="ARBA00049244"/>
    </source>
</evidence>
<evidence type="ECO:0000313" key="14">
    <source>
        <dbReference type="EMBL" id="AWV90654.1"/>
    </source>
</evidence>
<dbReference type="InterPro" id="IPR050238">
    <property type="entry name" value="DNA_Rep/Repair_Clamp_Loader"/>
</dbReference>